<protein>
    <recommendedName>
        <fullName evidence="4">NADH dehydrogenase subunit 5</fullName>
    </recommendedName>
</protein>
<dbReference type="EMBL" id="BOQT01000030">
    <property type="protein sequence ID" value="GIN23291.1"/>
    <property type="molecule type" value="Genomic_DNA"/>
</dbReference>
<reference evidence="2 3" key="1">
    <citation type="submission" date="2021-03" db="EMBL/GenBank/DDBJ databases">
        <title>Antimicrobial resistance genes in bacteria isolated from Japanese honey, and their potential for conferring macrolide and lincosamide resistance in the American foulbrood pathogen Paenibacillus larvae.</title>
        <authorList>
            <person name="Okamoto M."/>
            <person name="Kumagai M."/>
            <person name="Kanamori H."/>
            <person name="Takamatsu D."/>
        </authorList>
    </citation>
    <scope>NUCLEOTIDE SEQUENCE [LARGE SCALE GENOMIC DNA]</scope>
    <source>
        <strain evidence="2 3">J1TS3</strain>
    </source>
</reference>
<feature type="transmembrane region" description="Helical" evidence="1">
    <location>
        <begin position="15"/>
        <end position="36"/>
    </location>
</feature>
<accession>A0ABQ4KCE1</accession>
<evidence type="ECO:0000313" key="2">
    <source>
        <dbReference type="EMBL" id="GIN23291.1"/>
    </source>
</evidence>
<evidence type="ECO:0008006" key="4">
    <source>
        <dbReference type="Google" id="ProtNLM"/>
    </source>
</evidence>
<organism evidence="2 3">
    <name type="scientific">Siminovitchia fordii</name>
    <dbReference type="NCBI Taxonomy" id="254759"/>
    <lineage>
        <taxon>Bacteria</taxon>
        <taxon>Bacillati</taxon>
        <taxon>Bacillota</taxon>
        <taxon>Bacilli</taxon>
        <taxon>Bacillales</taxon>
        <taxon>Bacillaceae</taxon>
        <taxon>Siminovitchia</taxon>
    </lineage>
</organism>
<keyword evidence="1" id="KW-1133">Transmembrane helix</keyword>
<keyword evidence="3" id="KW-1185">Reference proteome</keyword>
<evidence type="ECO:0000256" key="1">
    <source>
        <dbReference type="SAM" id="Phobius"/>
    </source>
</evidence>
<dbReference type="Proteomes" id="UP000680279">
    <property type="component" value="Unassembled WGS sequence"/>
</dbReference>
<proteinExistence type="predicted"/>
<keyword evidence="1" id="KW-0812">Transmembrane</keyword>
<comment type="caution">
    <text evidence="2">The sequence shown here is derived from an EMBL/GenBank/DDBJ whole genome shotgun (WGS) entry which is preliminary data.</text>
</comment>
<keyword evidence="1" id="KW-0472">Membrane</keyword>
<name>A0ABQ4KCE1_9BACI</name>
<evidence type="ECO:0000313" key="3">
    <source>
        <dbReference type="Proteomes" id="UP000680279"/>
    </source>
</evidence>
<sequence>MYTYDSFVTDSSFTLLRPIFITFIVFLIITFFLIIYPSTRRKIVNGFGVIGLSIVLP</sequence>
<gene>
    <name evidence="2" type="ORF">J1TS3_44250</name>
</gene>